<evidence type="ECO:0000313" key="8">
    <source>
        <dbReference type="Proteomes" id="UP000274756"/>
    </source>
</evidence>
<dbReference type="WBParaSite" id="DME_0000074701-mRNA-1">
    <property type="protein sequence ID" value="DME_0000074701-mRNA-1"/>
    <property type="gene ID" value="DME_0000074701"/>
</dbReference>
<dbReference type="GO" id="GO:0006888">
    <property type="term" value="P:endoplasmic reticulum to Golgi vesicle-mediated transport"/>
    <property type="evidence" value="ECO:0007669"/>
    <property type="project" value="TreeGrafter"/>
</dbReference>
<evidence type="ECO:0000313" key="9">
    <source>
        <dbReference type="WBParaSite" id="DME_0000074701-mRNA-1"/>
    </source>
</evidence>
<dbReference type="Proteomes" id="UP000274756">
    <property type="component" value="Unassembled WGS sequence"/>
</dbReference>
<evidence type="ECO:0000256" key="4">
    <source>
        <dbReference type="SAM" id="Coils"/>
    </source>
</evidence>
<dbReference type="PANTHER" id="PTHR18921">
    <property type="entry name" value="MYOSIN HEAVY CHAIN - RELATED"/>
    <property type="match status" value="1"/>
</dbReference>
<keyword evidence="5" id="KW-0812">Transmembrane</keyword>
<evidence type="ECO:0000256" key="2">
    <source>
        <dbReference type="ARBA" id="ARBA00023034"/>
    </source>
</evidence>
<evidence type="ECO:0000256" key="3">
    <source>
        <dbReference type="ARBA" id="ARBA00023054"/>
    </source>
</evidence>
<dbReference type="GO" id="GO:0007030">
    <property type="term" value="P:Golgi organization"/>
    <property type="evidence" value="ECO:0007669"/>
    <property type="project" value="TreeGrafter"/>
</dbReference>
<evidence type="ECO:0000313" key="6">
    <source>
        <dbReference type="EMBL" id="VDN55134.1"/>
    </source>
</evidence>
<sequence>MASWFRNIQGHLTDFANEVFDEATEEVTDPDSELQVLKKKYMEIEKQLKLEQENNEMLNKKQAILEDQIYSKELEIESLNSKYGIMIESRDTQIRSLQVIIFMLSILFLLLFLQIFADALRANLIEYEERYELCKAENAETVQQLEKLSIDFDRLRASFEDEVEKLRIELDASKIDRERLRADVEKFRSAIGSIDEELNKLRESNERLARDNRAMGESLDKFNEIRDMLERKNSLSTQNFNLRISRDKEKALRECERLREHLVTVEDTSTKEAVMAEEREVALRAKIKELELQIHESADSAISSTSVLQVYCELIFLNGFYFKTTTSFSDNQIALSNLQKVFQDIRLEYDLEIIEELETQLSERIAVYSTNSVSQIDHEILKQLFLSYFTAQPNKKPEIAMLLASILGYKEEVSKLSRTNSSSRYAANKISLAEQFIRFLENESVTSATSHSLPIEVRKFNFILEKKIFKFFSKKILIYLLVMMKFPFISTFITFLKIFFRY</sequence>
<keyword evidence="3 4" id="KW-0175">Coiled coil</keyword>
<feature type="coiled-coil region" evidence="4">
    <location>
        <begin position="34"/>
        <end position="68"/>
    </location>
</feature>
<protein>
    <submittedName>
        <fullName evidence="9">GRIP domain-containing protein</fullName>
    </submittedName>
</protein>
<dbReference type="GO" id="GO:0031267">
    <property type="term" value="F:small GTPase binding"/>
    <property type="evidence" value="ECO:0007669"/>
    <property type="project" value="TreeGrafter"/>
</dbReference>
<dbReference type="Proteomes" id="UP000038040">
    <property type="component" value="Unplaced"/>
</dbReference>
<accession>A0A158Q2S4</accession>
<reference evidence="9" key="1">
    <citation type="submission" date="2016-04" db="UniProtKB">
        <authorList>
            <consortium name="WormBaseParasite"/>
        </authorList>
    </citation>
    <scope>IDENTIFICATION</scope>
</reference>
<keyword evidence="5" id="KW-0472">Membrane</keyword>
<organism evidence="7 9">
    <name type="scientific">Dracunculus medinensis</name>
    <name type="common">Guinea worm</name>
    <dbReference type="NCBI Taxonomy" id="318479"/>
    <lineage>
        <taxon>Eukaryota</taxon>
        <taxon>Metazoa</taxon>
        <taxon>Ecdysozoa</taxon>
        <taxon>Nematoda</taxon>
        <taxon>Chromadorea</taxon>
        <taxon>Rhabditida</taxon>
        <taxon>Spirurina</taxon>
        <taxon>Dracunculoidea</taxon>
        <taxon>Dracunculidae</taxon>
        <taxon>Dracunculus</taxon>
    </lineage>
</organism>
<feature type="coiled-coil region" evidence="4">
    <location>
        <begin position="117"/>
        <end position="214"/>
    </location>
</feature>
<gene>
    <name evidence="6" type="ORF">DME_LOCUS5107</name>
</gene>
<reference evidence="6 8" key="2">
    <citation type="submission" date="2018-11" db="EMBL/GenBank/DDBJ databases">
        <authorList>
            <consortium name="Pathogen Informatics"/>
        </authorList>
    </citation>
    <scope>NUCLEOTIDE SEQUENCE [LARGE SCALE GENOMIC DNA]</scope>
</reference>
<feature type="coiled-coil region" evidence="4">
    <location>
        <begin position="241"/>
        <end position="293"/>
    </location>
</feature>
<dbReference type="AlphaFoldDB" id="A0A158Q2S4"/>
<feature type="transmembrane region" description="Helical" evidence="5">
    <location>
        <begin position="476"/>
        <end position="500"/>
    </location>
</feature>
<dbReference type="PANTHER" id="PTHR18921:SF2">
    <property type="entry name" value="THYROID RECEPTOR-INTERACTING PROTEIN 11"/>
    <property type="match status" value="1"/>
</dbReference>
<evidence type="ECO:0000256" key="1">
    <source>
        <dbReference type="ARBA" id="ARBA00004555"/>
    </source>
</evidence>
<keyword evidence="8" id="KW-1185">Reference proteome</keyword>
<name>A0A158Q2S4_DRAME</name>
<keyword evidence="2" id="KW-0333">Golgi apparatus</keyword>
<evidence type="ECO:0000256" key="5">
    <source>
        <dbReference type="SAM" id="Phobius"/>
    </source>
</evidence>
<dbReference type="GO" id="GO:0005794">
    <property type="term" value="C:Golgi apparatus"/>
    <property type="evidence" value="ECO:0007669"/>
    <property type="project" value="UniProtKB-SubCell"/>
</dbReference>
<dbReference type="EMBL" id="UYYG01001151">
    <property type="protein sequence ID" value="VDN55134.1"/>
    <property type="molecule type" value="Genomic_DNA"/>
</dbReference>
<feature type="transmembrane region" description="Helical" evidence="5">
    <location>
        <begin position="96"/>
        <end position="117"/>
    </location>
</feature>
<keyword evidence="5" id="KW-1133">Transmembrane helix</keyword>
<dbReference type="OrthoDB" id="425925at2759"/>
<comment type="subcellular location">
    <subcellularLocation>
        <location evidence="1">Golgi apparatus</location>
    </subcellularLocation>
</comment>
<evidence type="ECO:0000313" key="7">
    <source>
        <dbReference type="Proteomes" id="UP000038040"/>
    </source>
</evidence>
<proteinExistence type="predicted"/>
<dbReference type="STRING" id="318479.A0A158Q2S4"/>